<comment type="caution">
    <text evidence="4">The sequence shown here is derived from an EMBL/GenBank/DDBJ whole genome shotgun (WGS) entry which is preliminary data.</text>
</comment>
<dbReference type="Proteomes" id="UP000653454">
    <property type="component" value="Unassembled WGS sequence"/>
</dbReference>
<reference evidence="4" key="1">
    <citation type="submission" date="2020-11" db="EMBL/GenBank/DDBJ databases">
        <authorList>
            <person name="Whiteford S."/>
        </authorList>
    </citation>
    <scope>NUCLEOTIDE SEQUENCE</scope>
</reference>
<evidence type="ECO:0000313" key="4">
    <source>
        <dbReference type="EMBL" id="CAG9112845.1"/>
    </source>
</evidence>
<dbReference type="Gene3D" id="1.20.58.130">
    <property type="match status" value="1"/>
</dbReference>
<dbReference type="Pfam" id="PF25298">
    <property type="entry name" value="Baculo_FP_2nd"/>
    <property type="match status" value="1"/>
</dbReference>
<keyword evidence="1" id="KW-0175">Coiled coil</keyword>
<feature type="coiled-coil region" evidence="1">
    <location>
        <begin position="52"/>
        <end position="136"/>
    </location>
</feature>
<feature type="domain" description="FP protein C-terminal" evidence="3">
    <location>
        <begin position="239"/>
        <end position="289"/>
    </location>
</feature>
<dbReference type="AlphaFoldDB" id="A0A8S4EBR1"/>
<sequence>MAKKPRNNANSTPVRTVDSAEFLGQNRDQHAPTSPKADIASTNATGTEFANLSKILEELQKFRTDLNALRSDFTGFRSELSSSLKSCCLRVDKVEDRMETLEKRMESFGEADIEEISKLKNTISTLENQINDREQQSLSNDIEISGIPEGSGENVIHIATLIASKLGMTLEERDVVHAYRKGTKREGKPSRPRTISVRFVRQNVRDKFLKNARVRRRTTTENMNLPGEPTIFYVNERLTKMNQTLFQKAREIRKQKNWKYIWTHNGHVLARKEEGKAVHRISNLDAVDKTFGL</sequence>
<dbReference type="PANTHER" id="PTHR11505">
    <property type="entry name" value="L1 TRANSPOSABLE ELEMENT-RELATED"/>
    <property type="match status" value="1"/>
</dbReference>
<dbReference type="InterPro" id="IPR057251">
    <property type="entry name" value="FP_C"/>
</dbReference>
<protein>
    <submittedName>
        <fullName evidence="4">(diamondback moth) hypothetical protein</fullName>
    </submittedName>
</protein>
<evidence type="ECO:0000256" key="2">
    <source>
        <dbReference type="SAM" id="MobiDB-lite"/>
    </source>
</evidence>
<accession>A0A8S4EBR1</accession>
<dbReference type="Gene3D" id="3.30.70.1820">
    <property type="entry name" value="L1 transposable element, RRM domain"/>
    <property type="match status" value="1"/>
</dbReference>
<gene>
    <name evidence="4" type="ORF">PLXY2_LOCUS5074</name>
</gene>
<evidence type="ECO:0000313" key="5">
    <source>
        <dbReference type="Proteomes" id="UP000653454"/>
    </source>
</evidence>
<dbReference type="EMBL" id="CAJHNJ030000014">
    <property type="protein sequence ID" value="CAG9112845.1"/>
    <property type="molecule type" value="Genomic_DNA"/>
</dbReference>
<evidence type="ECO:0000256" key="1">
    <source>
        <dbReference type="SAM" id="Coils"/>
    </source>
</evidence>
<name>A0A8S4EBR1_PLUXY</name>
<dbReference type="InterPro" id="IPR004244">
    <property type="entry name" value="Transposase_22"/>
</dbReference>
<organism evidence="4 5">
    <name type="scientific">Plutella xylostella</name>
    <name type="common">Diamondback moth</name>
    <name type="synonym">Plutella maculipennis</name>
    <dbReference type="NCBI Taxonomy" id="51655"/>
    <lineage>
        <taxon>Eukaryota</taxon>
        <taxon>Metazoa</taxon>
        <taxon>Ecdysozoa</taxon>
        <taxon>Arthropoda</taxon>
        <taxon>Hexapoda</taxon>
        <taxon>Insecta</taxon>
        <taxon>Pterygota</taxon>
        <taxon>Neoptera</taxon>
        <taxon>Endopterygota</taxon>
        <taxon>Lepidoptera</taxon>
        <taxon>Glossata</taxon>
        <taxon>Ditrysia</taxon>
        <taxon>Yponomeutoidea</taxon>
        <taxon>Plutellidae</taxon>
        <taxon>Plutella</taxon>
    </lineage>
</organism>
<keyword evidence="5" id="KW-1185">Reference proteome</keyword>
<proteinExistence type="predicted"/>
<evidence type="ECO:0000259" key="3">
    <source>
        <dbReference type="Pfam" id="PF25298"/>
    </source>
</evidence>
<feature type="region of interest" description="Disordered" evidence="2">
    <location>
        <begin position="1"/>
        <end position="42"/>
    </location>
</feature>